<name>A0ABV9FJV2_9BACL</name>
<dbReference type="PANTHER" id="PTHR47053:SF1">
    <property type="entry name" value="MUREIN DD-ENDOPEPTIDASE MEPH-RELATED"/>
    <property type="match status" value="1"/>
</dbReference>
<dbReference type="SUPFAM" id="SSF54001">
    <property type="entry name" value="Cysteine proteinases"/>
    <property type="match status" value="1"/>
</dbReference>
<keyword evidence="4" id="KW-0788">Thiol protease</keyword>
<gene>
    <name evidence="7" type="ORF">ACFO3S_22480</name>
</gene>
<dbReference type="Pfam" id="PF00877">
    <property type="entry name" value="NLPC_P60"/>
    <property type="match status" value="1"/>
</dbReference>
<dbReference type="InterPro" id="IPR038765">
    <property type="entry name" value="Papain-like_cys_pep_sf"/>
</dbReference>
<dbReference type="PANTHER" id="PTHR47053">
    <property type="entry name" value="MUREIN DD-ENDOPEPTIDASE MEPH-RELATED"/>
    <property type="match status" value="1"/>
</dbReference>
<evidence type="ECO:0000256" key="3">
    <source>
        <dbReference type="ARBA" id="ARBA00022801"/>
    </source>
</evidence>
<keyword evidence="2" id="KW-0645">Protease</keyword>
<evidence type="ECO:0000256" key="5">
    <source>
        <dbReference type="SAM" id="SignalP"/>
    </source>
</evidence>
<reference evidence="8" key="1">
    <citation type="journal article" date="2019" name="Int. J. Syst. Evol. Microbiol.">
        <title>The Global Catalogue of Microorganisms (GCM) 10K type strain sequencing project: providing services to taxonomists for standard genome sequencing and annotation.</title>
        <authorList>
            <consortium name="The Broad Institute Genomics Platform"/>
            <consortium name="The Broad Institute Genome Sequencing Center for Infectious Disease"/>
            <person name="Wu L."/>
            <person name="Ma J."/>
        </authorList>
    </citation>
    <scope>NUCLEOTIDE SEQUENCE [LARGE SCALE GENOMIC DNA]</scope>
    <source>
        <strain evidence="8">CCUG 49571</strain>
    </source>
</reference>
<dbReference type="PROSITE" id="PS51935">
    <property type="entry name" value="NLPC_P60"/>
    <property type="match status" value="1"/>
</dbReference>
<feature type="chain" id="PRO_5047500292" evidence="5">
    <location>
        <begin position="27"/>
        <end position="171"/>
    </location>
</feature>
<evidence type="ECO:0000256" key="4">
    <source>
        <dbReference type="ARBA" id="ARBA00022807"/>
    </source>
</evidence>
<feature type="signal peptide" evidence="5">
    <location>
        <begin position="1"/>
        <end position="26"/>
    </location>
</feature>
<sequence>MNITKRLRKIAIGAACFALLATGVGALEQPSAHAASTVSASATSAQKANAVIALAKQLKGKVTYKFNVNNPGKLWFDCSSFTKYVFAKQGVNLKWSSQAQSKQGVYVAKSNLKKGDLVFFSVSKPGTVNHVGIYIGNGQFIHNTTGSGVNGVIVSKLSSYSKRYITARRVL</sequence>
<keyword evidence="8" id="KW-1185">Reference proteome</keyword>
<proteinExistence type="inferred from homology"/>
<evidence type="ECO:0000259" key="6">
    <source>
        <dbReference type="PROSITE" id="PS51935"/>
    </source>
</evidence>
<dbReference type="EMBL" id="JBHSEP010000021">
    <property type="protein sequence ID" value="MFC4601027.1"/>
    <property type="molecule type" value="Genomic_DNA"/>
</dbReference>
<accession>A0ABV9FJV2</accession>
<dbReference type="InterPro" id="IPR051202">
    <property type="entry name" value="Peptidase_C40"/>
</dbReference>
<keyword evidence="3" id="KW-0378">Hydrolase</keyword>
<evidence type="ECO:0000256" key="1">
    <source>
        <dbReference type="ARBA" id="ARBA00007074"/>
    </source>
</evidence>
<evidence type="ECO:0000256" key="2">
    <source>
        <dbReference type="ARBA" id="ARBA00022670"/>
    </source>
</evidence>
<feature type="domain" description="NlpC/P60" evidence="6">
    <location>
        <begin position="45"/>
        <end position="171"/>
    </location>
</feature>
<protein>
    <submittedName>
        <fullName evidence="7">C40 family peptidase</fullName>
    </submittedName>
</protein>
<keyword evidence="5" id="KW-0732">Signal</keyword>
<organism evidence="7 8">
    <name type="scientific">Cohnella hongkongensis</name>
    <dbReference type="NCBI Taxonomy" id="178337"/>
    <lineage>
        <taxon>Bacteria</taxon>
        <taxon>Bacillati</taxon>
        <taxon>Bacillota</taxon>
        <taxon>Bacilli</taxon>
        <taxon>Bacillales</taxon>
        <taxon>Paenibacillaceae</taxon>
        <taxon>Cohnella</taxon>
    </lineage>
</organism>
<evidence type="ECO:0000313" key="7">
    <source>
        <dbReference type="EMBL" id="MFC4601027.1"/>
    </source>
</evidence>
<comment type="caution">
    <text evidence="7">The sequence shown here is derived from an EMBL/GenBank/DDBJ whole genome shotgun (WGS) entry which is preliminary data.</text>
</comment>
<evidence type="ECO:0000313" key="8">
    <source>
        <dbReference type="Proteomes" id="UP001596028"/>
    </source>
</evidence>
<dbReference type="InterPro" id="IPR000064">
    <property type="entry name" value="NLP_P60_dom"/>
</dbReference>
<dbReference type="Gene3D" id="3.90.1720.10">
    <property type="entry name" value="endopeptidase domain like (from Nostoc punctiforme)"/>
    <property type="match status" value="1"/>
</dbReference>
<dbReference type="RefSeq" id="WP_378100643.1">
    <property type="nucleotide sequence ID" value="NZ_JBHSEP010000021.1"/>
</dbReference>
<dbReference type="Proteomes" id="UP001596028">
    <property type="component" value="Unassembled WGS sequence"/>
</dbReference>
<comment type="similarity">
    <text evidence="1">Belongs to the peptidase C40 family.</text>
</comment>